<keyword evidence="6" id="KW-0479">Metal-binding</keyword>
<comment type="cofactor">
    <cofactor evidence="1">
        <name>Mo-bis(molybdopterin guanine dinucleotide)</name>
        <dbReference type="ChEBI" id="CHEBI:60539"/>
    </cofactor>
</comment>
<dbReference type="InterPro" id="IPR041957">
    <property type="entry name" value="CT_Nitrate-R-NapA-like"/>
</dbReference>
<comment type="similarity">
    <text evidence="3">Belongs to the prokaryotic molybdopterin-containing oxidoreductase family. NasA/NapA/NarB subfamily.</text>
</comment>
<dbReference type="CDD" id="cd02754">
    <property type="entry name" value="MopB_Nitrate-R-NapA-like"/>
    <property type="match status" value="1"/>
</dbReference>
<keyword evidence="4" id="KW-0004">4Fe-4S</keyword>
<keyword evidence="7" id="KW-0560">Oxidoreductase</keyword>
<evidence type="ECO:0000256" key="3">
    <source>
        <dbReference type="ARBA" id="ARBA00008747"/>
    </source>
</evidence>
<dbReference type="Gene3D" id="2.20.25.90">
    <property type="entry name" value="ADC-like domains"/>
    <property type="match status" value="1"/>
</dbReference>
<dbReference type="PANTHER" id="PTHR43105">
    <property type="entry name" value="RESPIRATORY NITRATE REDUCTASE"/>
    <property type="match status" value="1"/>
</dbReference>
<protein>
    <submittedName>
        <fullName evidence="12">Nitrate reductase</fullName>
    </submittedName>
</protein>
<dbReference type="SUPFAM" id="SSF53706">
    <property type="entry name" value="Formate dehydrogenase/DMSO reductase, domains 1-3"/>
    <property type="match status" value="1"/>
</dbReference>
<evidence type="ECO:0000256" key="5">
    <source>
        <dbReference type="ARBA" id="ARBA00022505"/>
    </source>
</evidence>
<dbReference type="PANTHER" id="PTHR43105:SF10">
    <property type="entry name" value="NADH-QUINONE OXIDOREDUCTASE SUBUNIT G"/>
    <property type="match status" value="1"/>
</dbReference>
<dbReference type="SMART" id="SM00926">
    <property type="entry name" value="Molybdop_Fe4S4"/>
    <property type="match status" value="1"/>
</dbReference>
<keyword evidence="9" id="KW-0411">Iron-sulfur</keyword>
<comment type="caution">
    <text evidence="12">The sequence shown here is derived from an EMBL/GenBank/DDBJ whole genome shotgun (WGS) entry which is preliminary data.</text>
</comment>
<name>A0ABU1AVH7_9BACT</name>
<comment type="cofactor">
    <cofactor evidence="2">
        <name>[4Fe-4S] cluster</name>
        <dbReference type="ChEBI" id="CHEBI:49883"/>
    </cofactor>
</comment>
<evidence type="ECO:0000256" key="4">
    <source>
        <dbReference type="ARBA" id="ARBA00022485"/>
    </source>
</evidence>
<dbReference type="Gene3D" id="3.40.228.10">
    <property type="entry name" value="Dimethylsulfoxide Reductase, domain 2"/>
    <property type="match status" value="1"/>
</dbReference>
<dbReference type="PIRSF" id="PIRSF000144">
    <property type="entry name" value="CbbBc"/>
    <property type="match status" value="1"/>
</dbReference>
<dbReference type="InterPro" id="IPR009010">
    <property type="entry name" value="Asp_de-COase-like_dom_sf"/>
</dbReference>
<keyword evidence="13" id="KW-1185">Reference proteome</keyword>
<dbReference type="CDD" id="cd02791">
    <property type="entry name" value="MopB_CT_Nitrate-R-NapA-like"/>
    <property type="match status" value="1"/>
</dbReference>
<accession>A0ABU1AVH7</accession>
<evidence type="ECO:0000313" key="12">
    <source>
        <dbReference type="EMBL" id="MDQ8208155.1"/>
    </source>
</evidence>
<feature type="domain" description="4Fe-4S Mo/W bis-MGD-type" evidence="11">
    <location>
        <begin position="43"/>
        <end position="99"/>
    </location>
</feature>
<dbReference type="Gene3D" id="3.40.50.740">
    <property type="match status" value="1"/>
</dbReference>
<keyword evidence="8" id="KW-0408">Iron</keyword>
<dbReference type="Pfam" id="PF04879">
    <property type="entry name" value="Molybdop_Fe4S4"/>
    <property type="match status" value="1"/>
</dbReference>
<dbReference type="PROSITE" id="PS51669">
    <property type="entry name" value="4FE4S_MOW_BIS_MGD"/>
    <property type="match status" value="1"/>
</dbReference>
<sequence length="741" mass="81720">MSALDILKDQLRMRAFDGVLTERLVQDPAAHGLGRLPQSAKPDATVHSVCGYCATGCSLKVHLQAGRAVNLSTHSDYPVNLGMACPKGWEALTPLAASDRATTPLLRGRDGELEPVSWTAAMEAFCAGFKDIQKQHGADAVAFLSTGQIVTEEMAFLGSLAKFGMGIVHGDGNTRQCMATAATAYKQSFGYDAPPYSYQDFEESDVLIFVGANPCIAHPIMWQRVMRNQRDPEIIVIDPRKTETAMAATQHLAIQPKSDLALFYGLAAHLVSIDAVDLDFIAAHTEGYHDFVEFLADYSLETAAAATGLDYAQVSRLARLIASGKRVSFWWTMGVNQSYEGTRLAQSMINLALMTGNIGKPGTGANSITGQCNAMGSRLFSNTTGLLGGRGFECAEDRQTVADILDMPVERIPDRPSLAYNEIIDAIDAGTIKGLWLVATNTAHSWINQKRFRRVREKLDFLVVQDMYHSTESAEIADLVLPAAGWGEKEGVFINSERRIGRTRKVSQAPGQALADFHIFRLIAHHWGCAELFKEWSSPEAVFRILTRLSHGLPCDITGIDGYADLEREGGIQWPFKKTEREQPGHELKAQRRLFEDGKFYHANGRAKFIFEAPRPMPEPVNADYPFILLTGRGTSSQWHTQTRTSKSDVLRKLYPKNPYVEINPEDATALNIKPNSKVCIRSRRGEVEATAVILASVQPGQVFMPMHYRITNHLTASAFDPYSKQPSYKACAVTVHNIHS</sequence>
<reference evidence="12 13" key="1">
    <citation type="submission" date="2023-04" db="EMBL/GenBank/DDBJ databases">
        <title>A novel bacteria isolated from coastal sediment.</title>
        <authorList>
            <person name="Liu X.-J."/>
            <person name="Du Z.-J."/>
        </authorList>
    </citation>
    <scope>NUCLEOTIDE SEQUENCE [LARGE SCALE GENOMIC DNA]</scope>
    <source>
        <strain evidence="12 13">SDUM461003</strain>
    </source>
</reference>
<evidence type="ECO:0000256" key="6">
    <source>
        <dbReference type="ARBA" id="ARBA00022723"/>
    </source>
</evidence>
<dbReference type="InterPro" id="IPR006656">
    <property type="entry name" value="Mopterin_OxRdtase"/>
</dbReference>
<gene>
    <name evidence="12" type="ORF">QEH52_11590</name>
</gene>
<dbReference type="SUPFAM" id="SSF50692">
    <property type="entry name" value="ADC-like"/>
    <property type="match status" value="1"/>
</dbReference>
<proteinExistence type="inferred from homology"/>
<evidence type="ECO:0000256" key="2">
    <source>
        <dbReference type="ARBA" id="ARBA00001966"/>
    </source>
</evidence>
<evidence type="ECO:0000256" key="9">
    <source>
        <dbReference type="ARBA" id="ARBA00023014"/>
    </source>
</evidence>
<dbReference type="Pfam" id="PF01568">
    <property type="entry name" value="Molydop_binding"/>
    <property type="match status" value="1"/>
</dbReference>
<dbReference type="RefSeq" id="WP_308950624.1">
    <property type="nucleotide sequence ID" value="NZ_JARXHW010000025.1"/>
</dbReference>
<evidence type="ECO:0000313" key="13">
    <source>
        <dbReference type="Proteomes" id="UP001225316"/>
    </source>
</evidence>
<dbReference type="InterPro" id="IPR006963">
    <property type="entry name" value="Mopterin_OxRdtase_4Fe-4S_dom"/>
</dbReference>
<evidence type="ECO:0000256" key="10">
    <source>
        <dbReference type="ARBA" id="ARBA00023063"/>
    </source>
</evidence>
<dbReference type="Proteomes" id="UP001225316">
    <property type="component" value="Unassembled WGS sequence"/>
</dbReference>
<keyword evidence="10" id="KW-0534">Nitrate assimilation</keyword>
<evidence type="ECO:0000256" key="7">
    <source>
        <dbReference type="ARBA" id="ARBA00023002"/>
    </source>
</evidence>
<evidence type="ECO:0000256" key="1">
    <source>
        <dbReference type="ARBA" id="ARBA00001942"/>
    </source>
</evidence>
<dbReference type="InterPro" id="IPR050123">
    <property type="entry name" value="Prok_molybdopt-oxidoreductase"/>
</dbReference>
<keyword evidence="5" id="KW-0500">Molybdenum</keyword>
<dbReference type="InterPro" id="IPR006657">
    <property type="entry name" value="MoPterin_dinucl-bd_dom"/>
</dbReference>
<evidence type="ECO:0000256" key="8">
    <source>
        <dbReference type="ARBA" id="ARBA00023004"/>
    </source>
</evidence>
<dbReference type="EMBL" id="JARXHW010000025">
    <property type="protein sequence ID" value="MDQ8208155.1"/>
    <property type="molecule type" value="Genomic_DNA"/>
</dbReference>
<dbReference type="Pfam" id="PF00384">
    <property type="entry name" value="Molybdopterin"/>
    <property type="match status" value="1"/>
</dbReference>
<organism evidence="12 13">
    <name type="scientific">Thalassobacterium maritimum</name>
    <dbReference type="NCBI Taxonomy" id="3041265"/>
    <lineage>
        <taxon>Bacteria</taxon>
        <taxon>Pseudomonadati</taxon>
        <taxon>Verrucomicrobiota</taxon>
        <taxon>Opitutia</taxon>
        <taxon>Puniceicoccales</taxon>
        <taxon>Coraliomargaritaceae</taxon>
        <taxon>Thalassobacterium</taxon>
    </lineage>
</organism>
<dbReference type="Gene3D" id="2.40.40.20">
    <property type="match status" value="1"/>
</dbReference>
<evidence type="ECO:0000259" key="11">
    <source>
        <dbReference type="PROSITE" id="PS51669"/>
    </source>
</evidence>